<dbReference type="InterPro" id="IPR046349">
    <property type="entry name" value="C1-like_sf"/>
</dbReference>
<dbReference type="GO" id="GO:0046872">
    <property type="term" value="F:metal ion binding"/>
    <property type="evidence" value="ECO:0007669"/>
    <property type="project" value="UniProtKB-KW"/>
</dbReference>
<name>A0AAV7J723_COTGL</name>
<comment type="similarity">
    <text evidence="1">Belongs to the peptidase C48 family.</text>
</comment>
<evidence type="ECO:0000256" key="3">
    <source>
        <dbReference type="ARBA" id="ARBA00022723"/>
    </source>
</evidence>
<dbReference type="SUPFAM" id="SSF54001">
    <property type="entry name" value="Cysteine proteinases"/>
    <property type="match status" value="1"/>
</dbReference>
<gene>
    <name evidence="7" type="ORF">KQX54_014869</name>
</gene>
<dbReference type="GO" id="GO:0006508">
    <property type="term" value="P:proteolysis"/>
    <property type="evidence" value="ECO:0007669"/>
    <property type="project" value="UniProtKB-KW"/>
</dbReference>
<dbReference type="AlphaFoldDB" id="A0AAV7J723"/>
<accession>A0AAV7J723</accession>
<dbReference type="PROSITE" id="PS00479">
    <property type="entry name" value="ZF_DAG_PE_1"/>
    <property type="match status" value="1"/>
</dbReference>
<evidence type="ECO:0000313" key="8">
    <source>
        <dbReference type="Proteomes" id="UP000826195"/>
    </source>
</evidence>
<reference evidence="7 8" key="1">
    <citation type="journal article" date="2021" name="J. Hered.">
        <title>A chromosome-level genome assembly of the parasitoid wasp, Cotesia glomerata (Hymenoptera: Braconidae).</title>
        <authorList>
            <person name="Pinto B.J."/>
            <person name="Weis J.J."/>
            <person name="Gamble T."/>
            <person name="Ode P.J."/>
            <person name="Paul R."/>
            <person name="Zaspel J.M."/>
        </authorList>
    </citation>
    <scope>NUCLEOTIDE SEQUENCE [LARGE SCALE GENOMIC DNA]</scope>
    <source>
        <strain evidence="7">CgM1</strain>
    </source>
</reference>
<protein>
    <recommendedName>
        <fullName evidence="6">Ubiquitin-like protease family profile domain-containing protein</fullName>
    </recommendedName>
</protein>
<dbReference type="InterPro" id="IPR003653">
    <property type="entry name" value="Peptidase_C48_C"/>
</dbReference>
<dbReference type="SUPFAM" id="SSF57889">
    <property type="entry name" value="Cysteine-rich domain"/>
    <property type="match status" value="1"/>
</dbReference>
<feature type="domain" description="Ubiquitin-like protease family profile" evidence="6">
    <location>
        <begin position="25"/>
        <end position="191"/>
    </location>
</feature>
<dbReference type="Gene3D" id="3.30.60.20">
    <property type="match status" value="1"/>
</dbReference>
<keyword evidence="2" id="KW-0645">Protease</keyword>
<keyword evidence="3" id="KW-0479">Metal-binding</keyword>
<keyword evidence="5" id="KW-0862">Zinc</keyword>
<evidence type="ECO:0000256" key="4">
    <source>
        <dbReference type="ARBA" id="ARBA00022801"/>
    </source>
</evidence>
<proteinExistence type="inferred from homology"/>
<dbReference type="PROSITE" id="PS50600">
    <property type="entry name" value="ULP_PROTEASE"/>
    <property type="match status" value="1"/>
</dbReference>
<keyword evidence="8" id="KW-1185">Reference proteome</keyword>
<dbReference type="GO" id="GO:0008234">
    <property type="term" value="F:cysteine-type peptidase activity"/>
    <property type="evidence" value="ECO:0007669"/>
    <property type="project" value="InterPro"/>
</dbReference>
<evidence type="ECO:0000256" key="2">
    <source>
        <dbReference type="ARBA" id="ARBA00022670"/>
    </source>
</evidence>
<sequence>MSNSSKHQFAYYSANEQVFFHLKEFTISPLQLHSVADYEAWVDGQVIDAFASTFMTNWCDITYIPTDLLNKVLGRFSRIKTVNKSSIYTRNQDIGNKLLLPYCYDSHWRLLVVDINLKQLILLDPRLVSTDTTRVVEAFTSFIKDCHVTSPFRKLKDFNWTVTTGPTGRPYQPDGDIENCGVFCMYYLQCIYKNETFDNNFDPRKFRENIAHQLMLKADNARERCLFCARLVDFTKNPLTCSVCKLNLHADCKFNESCPSDTENSDEKINGNAKKKRKIIKQTSNLSVYTCRLLIRT</sequence>
<dbReference type="InterPro" id="IPR038765">
    <property type="entry name" value="Papain-like_cys_pep_sf"/>
</dbReference>
<dbReference type="Gene3D" id="3.40.395.10">
    <property type="entry name" value="Adenoviral Proteinase, Chain A"/>
    <property type="match status" value="1"/>
</dbReference>
<dbReference type="Pfam" id="PF02902">
    <property type="entry name" value="Peptidase_C48"/>
    <property type="match status" value="1"/>
</dbReference>
<keyword evidence="4" id="KW-0378">Hydrolase</keyword>
<evidence type="ECO:0000313" key="7">
    <source>
        <dbReference type="EMBL" id="KAH0567842.1"/>
    </source>
</evidence>
<comment type="caution">
    <text evidence="7">The sequence shown here is derived from an EMBL/GenBank/DDBJ whole genome shotgun (WGS) entry which is preliminary data.</text>
</comment>
<evidence type="ECO:0000256" key="1">
    <source>
        <dbReference type="ARBA" id="ARBA00005234"/>
    </source>
</evidence>
<dbReference type="InterPro" id="IPR002219">
    <property type="entry name" value="PKC_DAG/PE"/>
</dbReference>
<organism evidence="7 8">
    <name type="scientific">Cotesia glomerata</name>
    <name type="common">Lepidopteran parasitic wasp</name>
    <name type="synonym">Apanteles glomeratus</name>
    <dbReference type="NCBI Taxonomy" id="32391"/>
    <lineage>
        <taxon>Eukaryota</taxon>
        <taxon>Metazoa</taxon>
        <taxon>Ecdysozoa</taxon>
        <taxon>Arthropoda</taxon>
        <taxon>Hexapoda</taxon>
        <taxon>Insecta</taxon>
        <taxon>Pterygota</taxon>
        <taxon>Neoptera</taxon>
        <taxon>Endopterygota</taxon>
        <taxon>Hymenoptera</taxon>
        <taxon>Apocrita</taxon>
        <taxon>Ichneumonoidea</taxon>
        <taxon>Braconidae</taxon>
        <taxon>Microgastrinae</taxon>
        <taxon>Cotesia</taxon>
    </lineage>
</organism>
<evidence type="ECO:0000256" key="5">
    <source>
        <dbReference type="ARBA" id="ARBA00022833"/>
    </source>
</evidence>
<evidence type="ECO:0000259" key="6">
    <source>
        <dbReference type="PROSITE" id="PS50600"/>
    </source>
</evidence>
<dbReference type="EMBL" id="JAHXZJ010000001">
    <property type="protein sequence ID" value="KAH0567842.1"/>
    <property type="molecule type" value="Genomic_DNA"/>
</dbReference>
<dbReference type="Proteomes" id="UP000826195">
    <property type="component" value="Unassembled WGS sequence"/>
</dbReference>